<protein>
    <submittedName>
        <fullName evidence="1">Uncharacterized protein</fullName>
    </submittedName>
</protein>
<gene>
    <name evidence="1" type="ORF">HPB47_018051</name>
</gene>
<accession>A0AC60QPC4</accession>
<comment type="caution">
    <text evidence="1">The sequence shown here is derived from an EMBL/GenBank/DDBJ whole genome shotgun (WGS) entry which is preliminary data.</text>
</comment>
<name>A0AC60QPC4_IXOPE</name>
<dbReference type="EMBL" id="JABSTQ010007087">
    <property type="protein sequence ID" value="KAG0436254.1"/>
    <property type="molecule type" value="Genomic_DNA"/>
</dbReference>
<proteinExistence type="predicted"/>
<dbReference type="Proteomes" id="UP000805193">
    <property type="component" value="Unassembled WGS sequence"/>
</dbReference>
<evidence type="ECO:0000313" key="2">
    <source>
        <dbReference type="Proteomes" id="UP000805193"/>
    </source>
</evidence>
<reference evidence="1 2" key="1">
    <citation type="journal article" date="2020" name="Cell">
        <title>Large-Scale Comparative Analyses of Tick Genomes Elucidate Their Genetic Diversity and Vector Capacities.</title>
        <authorList>
            <consortium name="Tick Genome and Microbiome Consortium (TIGMIC)"/>
            <person name="Jia N."/>
            <person name="Wang J."/>
            <person name="Shi W."/>
            <person name="Du L."/>
            <person name="Sun Y."/>
            <person name="Zhan W."/>
            <person name="Jiang J.F."/>
            <person name="Wang Q."/>
            <person name="Zhang B."/>
            <person name="Ji P."/>
            <person name="Bell-Sakyi L."/>
            <person name="Cui X.M."/>
            <person name="Yuan T.T."/>
            <person name="Jiang B.G."/>
            <person name="Yang W.F."/>
            <person name="Lam T.T."/>
            <person name="Chang Q.C."/>
            <person name="Ding S.J."/>
            <person name="Wang X.J."/>
            <person name="Zhu J.G."/>
            <person name="Ruan X.D."/>
            <person name="Zhao L."/>
            <person name="Wei J.T."/>
            <person name="Ye R.Z."/>
            <person name="Que T.C."/>
            <person name="Du C.H."/>
            <person name="Zhou Y.H."/>
            <person name="Cheng J.X."/>
            <person name="Dai P.F."/>
            <person name="Guo W.B."/>
            <person name="Han X.H."/>
            <person name="Huang E.J."/>
            <person name="Li L.F."/>
            <person name="Wei W."/>
            <person name="Gao Y.C."/>
            <person name="Liu J.Z."/>
            <person name="Shao H.Z."/>
            <person name="Wang X."/>
            <person name="Wang C.C."/>
            <person name="Yang T.C."/>
            <person name="Huo Q.B."/>
            <person name="Li W."/>
            <person name="Chen H.Y."/>
            <person name="Chen S.E."/>
            <person name="Zhou L.G."/>
            <person name="Ni X.B."/>
            <person name="Tian J.H."/>
            <person name="Sheng Y."/>
            <person name="Liu T."/>
            <person name="Pan Y.S."/>
            <person name="Xia L.Y."/>
            <person name="Li J."/>
            <person name="Zhao F."/>
            <person name="Cao W.C."/>
        </authorList>
    </citation>
    <scope>NUCLEOTIDE SEQUENCE [LARGE SCALE GENOMIC DNA]</scope>
    <source>
        <strain evidence="1">Iper-2018</strain>
    </source>
</reference>
<evidence type="ECO:0000313" key="1">
    <source>
        <dbReference type="EMBL" id="KAG0436254.1"/>
    </source>
</evidence>
<organism evidence="1 2">
    <name type="scientific">Ixodes persulcatus</name>
    <name type="common">Taiga tick</name>
    <dbReference type="NCBI Taxonomy" id="34615"/>
    <lineage>
        <taxon>Eukaryota</taxon>
        <taxon>Metazoa</taxon>
        <taxon>Ecdysozoa</taxon>
        <taxon>Arthropoda</taxon>
        <taxon>Chelicerata</taxon>
        <taxon>Arachnida</taxon>
        <taxon>Acari</taxon>
        <taxon>Parasitiformes</taxon>
        <taxon>Ixodida</taxon>
        <taxon>Ixodoidea</taxon>
        <taxon>Ixodidae</taxon>
        <taxon>Ixodinae</taxon>
        <taxon>Ixodes</taxon>
    </lineage>
</organism>
<keyword evidence="2" id="KW-1185">Reference proteome</keyword>
<sequence length="402" mass="44447">MLFLKVRDSNQVACPEWSQSIFCRRSLETTGDAFQLPDNDFRRQYRLSKNVVRWLCDELRSAPGLRRRRTIASTMTVEQQVLVALRFFGTGSFQGMVATDEHLSVSQMTVSRAVRVVAAAIVECLGSRWINFHAESKAATKEGFARADGMLAGVVGCVDGTHVAILGPRDTQTVTKAAYWCRKHHYALNVMVVCNYKARIIYIDPSMPGGAHDSYVWKWSSLRRAMESGLLQPDEFLLGDSGYGLAPWLITPVPGTLQPNSREARFNVAHSSVRSVVERCIVLLKNRFHCLHKHRTLYHPPQTAATIIATCAVLHNVCIAAGEPEPEAEEGDDVDGDSSNGGPEPQEPPPGSPRDGAAVAAPHERHINASGLAVRNALIAQFPQARRRQARPTRQRPSHRGQ</sequence>